<dbReference type="AlphaFoldDB" id="A0A178M4P7"/>
<sequence>MPDQGDADGKDRRRYPRFQGAGLMVNIGGKLVKVAGISAGGMKLESGFALADGPMRFTLYPTKDGKMDINHGIGGMCRFVRYEGAFVALRFDPATYRLVKMVAECTGAGPEPDSFLSH</sequence>
<keyword evidence="2" id="KW-1185">Reference proteome</keyword>
<proteinExistence type="predicted"/>
<dbReference type="OrthoDB" id="7354117at2"/>
<name>A0A178M4P7_9PROT</name>
<evidence type="ECO:0000313" key="1">
    <source>
        <dbReference type="EMBL" id="OAN43043.1"/>
    </source>
</evidence>
<gene>
    <name evidence="1" type="ORF">A6A04_10135</name>
</gene>
<accession>A0A178M4P7</accession>
<evidence type="ECO:0000313" key="2">
    <source>
        <dbReference type="Proteomes" id="UP000078428"/>
    </source>
</evidence>
<dbReference type="STRING" id="1285242.A6A04_10135"/>
<comment type="caution">
    <text evidence="1">The sequence shown here is derived from an EMBL/GenBank/DDBJ whole genome shotgun (WGS) entry which is preliminary data.</text>
</comment>
<reference evidence="1 2" key="1">
    <citation type="submission" date="2016-04" db="EMBL/GenBank/DDBJ databases">
        <title>Draft genome sequence of freshwater magnetotactic bacteria Magnetospirillum marisnigri SP-1 and Magnetospirillum moscoviense BB-1.</title>
        <authorList>
            <person name="Koziaeva V."/>
            <person name="Dziuba M.V."/>
            <person name="Ivanov T.M."/>
            <person name="Kuznetsov B."/>
            <person name="Grouzdev D.S."/>
        </authorList>
    </citation>
    <scope>NUCLEOTIDE SEQUENCE [LARGE SCALE GENOMIC DNA]</scope>
    <source>
        <strain evidence="1 2">SP-1</strain>
    </source>
</reference>
<dbReference type="RefSeq" id="WP_068496039.1">
    <property type="nucleotide sequence ID" value="NZ_LWQT01000131.1"/>
</dbReference>
<dbReference type="EMBL" id="LWQT01000131">
    <property type="protein sequence ID" value="OAN43043.1"/>
    <property type="molecule type" value="Genomic_DNA"/>
</dbReference>
<dbReference type="Proteomes" id="UP000078428">
    <property type="component" value="Unassembled WGS sequence"/>
</dbReference>
<evidence type="ECO:0008006" key="3">
    <source>
        <dbReference type="Google" id="ProtNLM"/>
    </source>
</evidence>
<organism evidence="1 2">
    <name type="scientific">Paramagnetospirillum marisnigri</name>
    <dbReference type="NCBI Taxonomy" id="1285242"/>
    <lineage>
        <taxon>Bacteria</taxon>
        <taxon>Pseudomonadati</taxon>
        <taxon>Pseudomonadota</taxon>
        <taxon>Alphaproteobacteria</taxon>
        <taxon>Rhodospirillales</taxon>
        <taxon>Magnetospirillaceae</taxon>
        <taxon>Paramagnetospirillum</taxon>
    </lineage>
</organism>
<protein>
    <recommendedName>
        <fullName evidence="3">PilZ domain-containing protein</fullName>
    </recommendedName>
</protein>